<dbReference type="SUPFAM" id="SSF57889">
    <property type="entry name" value="Cysteine-rich domain"/>
    <property type="match status" value="1"/>
</dbReference>
<feature type="compositionally biased region" description="Basic and acidic residues" evidence="21">
    <location>
        <begin position="1293"/>
        <end position="1303"/>
    </location>
</feature>
<evidence type="ECO:0000313" key="27">
    <source>
        <dbReference type="Ensembl" id="ENSSHAP00000029568.1"/>
    </source>
</evidence>
<comment type="catalytic activity">
    <reaction evidence="15 18">
        <text>L-threonyl-[protein] + ATP = O-phospho-L-threonyl-[protein] + ADP + H(+)</text>
        <dbReference type="Rhea" id="RHEA:46608"/>
        <dbReference type="Rhea" id="RHEA-COMP:11060"/>
        <dbReference type="Rhea" id="RHEA-COMP:11605"/>
        <dbReference type="ChEBI" id="CHEBI:15378"/>
        <dbReference type="ChEBI" id="CHEBI:30013"/>
        <dbReference type="ChEBI" id="CHEBI:30616"/>
        <dbReference type="ChEBI" id="CHEBI:61977"/>
        <dbReference type="ChEBI" id="CHEBI:456216"/>
        <dbReference type="EC" id="2.7.11.1"/>
    </reaction>
</comment>
<keyword evidence="11 18" id="KW-0418">Kinase</keyword>
<dbReference type="PROSITE" id="PS50219">
    <property type="entry name" value="CNH"/>
    <property type="match status" value="1"/>
</dbReference>
<accession>A0A7N4NWL4</accession>
<evidence type="ECO:0000256" key="18">
    <source>
        <dbReference type="PIRNR" id="PIRNR038145"/>
    </source>
</evidence>
<dbReference type="SMART" id="SM00220">
    <property type="entry name" value="S_TKc"/>
    <property type="match status" value="1"/>
</dbReference>
<keyword evidence="14 20" id="KW-0175">Coiled coil</keyword>
<dbReference type="CDD" id="cd05601">
    <property type="entry name" value="STKc_CRIK"/>
    <property type="match status" value="1"/>
</dbReference>
<feature type="coiled-coil region" evidence="20">
    <location>
        <begin position="451"/>
        <end position="1166"/>
    </location>
</feature>
<dbReference type="FunFam" id="3.30.60.20:FF:000018">
    <property type="entry name" value="Citron rho-interacting serine/threonine kinase"/>
    <property type="match status" value="1"/>
</dbReference>
<dbReference type="PROSITE" id="PS51285">
    <property type="entry name" value="AGC_KINASE_CTER"/>
    <property type="match status" value="1"/>
</dbReference>
<dbReference type="Ensembl" id="ENSSHAT00000048456.1">
    <property type="protein sequence ID" value="ENSSHAP00000029568.1"/>
    <property type="gene ID" value="ENSSHAG00000018136.2"/>
</dbReference>
<evidence type="ECO:0000256" key="14">
    <source>
        <dbReference type="ARBA" id="ARBA00023054"/>
    </source>
</evidence>
<dbReference type="FunFam" id="2.30.29.30:FF:000081">
    <property type="entry name" value="Citron rho-interacting serine/threonine kinase"/>
    <property type="match status" value="1"/>
</dbReference>
<keyword evidence="10" id="KW-0863">Zinc-finger</keyword>
<dbReference type="InterPro" id="IPR002219">
    <property type="entry name" value="PKC_DAG/PE"/>
</dbReference>
<evidence type="ECO:0000256" key="9">
    <source>
        <dbReference type="ARBA" id="ARBA00022741"/>
    </source>
</evidence>
<feature type="region of interest" description="Disordered" evidence="21">
    <location>
        <begin position="1858"/>
        <end position="1963"/>
    </location>
</feature>
<dbReference type="FunFam" id="3.30.200.20:FF:000224">
    <property type="entry name" value="Citron rho-interacting serine/threonine kinase"/>
    <property type="match status" value="1"/>
</dbReference>
<dbReference type="Pfam" id="PF00069">
    <property type="entry name" value="Pkinase"/>
    <property type="match status" value="1"/>
</dbReference>
<dbReference type="Gene3D" id="3.30.200.20">
    <property type="entry name" value="Phosphorylase Kinase, domain 1"/>
    <property type="match status" value="1"/>
</dbReference>
<dbReference type="Gene3D" id="1.10.287.1490">
    <property type="match status" value="1"/>
</dbReference>
<keyword evidence="4 18" id="KW-0963">Cytoplasm</keyword>
<dbReference type="SUPFAM" id="SSF50729">
    <property type="entry name" value="PH domain-like"/>
    <property type="match status" value="1"/>
</dbReference>
<dbReference type="InterPro" id="IPR046349">
    <property type="entry name" value="C1-like_sf"/>
</dbReference>
<dbReference type="EC" id="2.7.11.1" evidence="3 18"/>
<keyword evidence="12" id="KW-0862">Zinc</keyword>
<dbReference type="Gene3D" id="2.30.29.30">
    <property type="entry name" value="Pleckstrin-homology domain (PH domain)/Phosphotyrosine-binding domain (PTB)"/>
    <property type="match status" value="1"/>
</dbReference>
<dbReference type="SMART" id="SM00233">
    <property type="entry name" value="PH"/>
    <property type="match status" value="1"/>
</dbReference>
<dbReference type="GeneTree" id="ENSGT01030000234517"/>
<dbReference type="PROSITE" id="PS00479">
    <property type="entry name" value="ZF_DAG_PE_1"/>
    <property type="match status" value="1"/>
</dbReference>
<gene>
    <name evidence="27" type="primary">CIT</name>
</gene>
<evidence type="ECO:0000256" key="7">
    <source>
        <dbReference type="ARBA" id="ARBA00022679"/>
    </source>
</evidence>
<dbReference type="InterPro" id="IPR001180">
    <property type="entry name" value="CNH_dom"/>
</dbReference>
<evidence type="ECO:0000259" key="26">
    <source>
        <dbReference type="PROSITE" id="PS51285"/>
    </source>
</evidence>
<keyword evidence="8 18" id="KW-0479">Metal-binding</keyword>
<evidence type="ECO:0000256" key="3">
    <source>
        <dbReference type="ARBA" id="ARBA00012513"/>
    </source>
</evidence>
<evidence type="ECO:0000256" key="19">
    <source>
        <dbReference type="PROSITE-ProRule" id="PRU10141"/>
    </source>
</evidence>
<evidence type="ECO:0000256" key="4">
    <source>
        <dbReference type="ARBA" id="ARBA00022490"/>
    </source>
</evidence>
<keyword evidence="5 18" id="KW-0723">Serine/threonine-protein kinase</keyword>
<dbReference type="Pfam" id="PF00169">
    <property type="entry name" value="PH"/>
    <property type="match status" value="1"/>
</dbReference>
<dbReference type="PROSITE" id="PS50081">
    <property type="entry name" value="ZF_DAG_PE_2"/>
    <property type="match status" value="1"/>
</dbReference>
<feature type="region of interest" description="Disordered" evidence="21">
    <location>
        <begin position="1237"/>
        <end position="1263"/>
    </location>
</feature>
<feature type="compositionally biased region" description="Basic and acidic residues" evidence="21">
    <location>
        <begin position="1903"/>
        <end position="1958"/>
    </location>
</feature>
<evidence type="ECO:0000256" key="6">
    <source>
        <dbReference type="ARBA" id="ARBA00022553"/>
    </source>
</evidence>
<evidence type="ECO:0000256" key="1">
    <source>
        <dbReference type="ARBA" id="ARBA00004496"/>
    </source>
</evidence>
<keyword evidence="28" id="KW-1185">Reference proteome</keyword>
<dbReference type="Pfam" id="PF00780">
    <property type="entry name" value="CNH"/>
    <property type="match status" value="1"/>
</dbReference>
<evidence type="ECO:0000256" key="15">
    <source>
        <dbReference type="ARBA" id="ARBA00047899"/>
    </source>
</evidence>
<comment type="subcellular location">
    <subcellularLocation>
        <location evidence="1 18">Cytoplasm</location>
    </subcellularLocation>
</comment>
<keyword evidence="6" id="KW-0597">Phosphoprotein</keyword>
<dbReference type="InterPro" id="IPR017405">
    <property type="entry name" value="Citron_Rho-interacting_kinase"/>
</dbReference>
<evidence type="ECO:0000259" key="25">
    <source>
        <dbReference type="PROSITE" id="PS50219"/>
    </source>
</evidence>
<comment type="similarity">
    <text evidence="2 18">Belongs to the protein kinase superfamily. AGC Ser/Thr protein kinase family.</text>
</comment>
<evidence type="ECO:0000256" key="17">
    <source>
        <dbReference type="ARBA" id="ARBA00071964"/>
    </source>
</evidence>
<evidence type="ECO:0000256" key="21">
    <source>
        <dbReference type="SAM" id="MobiDB-lite"/>
    </source>
</evidence>
<dbReference type="PROSITE" id="PS50003">
    <property type="entry name" value="PH_DOMAIN"/>
    <property type="match status" value="1"/>
</dbReference>
<proteinExistence type="inferred from homology"/>
<dbReference type="Gene3D" id="3.30.60.20">
    <property type="match status" value="1"/>
</dbReference>
<evidence type="ECO:0000256" key="16">
    <source>
        <dbReference type="ARBA" id="ARBA00048679"/>
    </source>
</evidence>
<dbReference type="InterPro" id="IPR000719">
    <property type="entry name" value="Prot_kinase_dom"/>
</dbReference>
<dbReference type="InterPro" id="IPR017441">
    <property type="entry name" value="Protein_kinase_ATP_BS"/>
</dbReference>
<dbReference type="InterPro" id="IPR050839">
    <property type="entry name" value="Rho-assoc_Ser/Thr_Kinase"/>
</dbReference>
<keyword evidence="7 18" id="KW-0808">Transferase</keyword>
<feature type="binding site" evidence="19">
    <location>
        <position position="126"/>
    </location>
    <ligand>
        <name>ATP</name>
        <dbReference type="ChEBI" id="CHEBI:30616"/>
    </ligand>
</feature>
<keyword evidence="13 18" id="KW-0067">ATP-binding</keyword>
<dbReference type="PIRSF" id="PIRSF038145">
    <property type="entry name" value="Citron_Rho-interacting_kinase"/>
    <property type="match status" value="1"/>
</dbReference>
<reference evidence="27 28" key="1">
    <citation type="journal article" date="2011" name="Proc. Natl. Acad. Sci. U.S.A.">
        <title>Genetic diversity and population structure of the endangered marsupial Sarcophilus harrisii (Tasmanian devil).</title>
        <authorList>
            <person name="Miller W."/>
            <person name="Hayes V.M."/>
            <person name="Ratan A."/>
            <person name="Petersen D.C."/>
            <person name="Wittekindt N.E."/>
            <person name="Miller J."/>
            <person name="Walenz B."/>
            <person name="Knight J."/>
            <person name="Qi J."/>
            <person name="Zhao F."/>
            <person name="Wang Q."/>
            <person name="Bedoya-Reina O.C."/>
            <person name="Katiyar N."/>
            <person name="Tomsho L.P."/>
            <person name="Kasson L.M."/>
            <person name="Hardie R.A."/>
            <person name="Woodbridge P."/>
            <person name="Tindall E.A."/>
            <person name="Bertelsen M.F."/>
            <person name="Dixon D."/>
            <person name="Pyecroft S."/>
            <person name="Helgen K.M."/>
            <person name="Lesk A.M."/>
            <person name="Pringle T.H."/>
            <person name="Patterson N."/>
            <person name="Zhang Y."/>
            <person name="Kreiss A."/>
            <person name="Woods G.M."/>
            <person name="Jones M.E."/>
            <person name="Schuster S.C."/>
        </authorList>
    </citation>
    <scope>NUCLEOTIDE SEQUENCE [LARGE SCALE GENOMIC DNA]</scope>
</reference>
<dbReference type="PROSITE" id="PS00108">
    <property type="entry name" value="PROTEIN_KINASE_ST"/>
    <property type="match status" value="1"/>
</dbReference>
<feature type="region of interest" description="Disordered" evidence="21">
    <location>
        <begin position="376"/>
        <end position="402"/>
    </location>
</feature>
<feature type="region of interest" description="Disordered" evidence="21">
    <location>
        <begin position="1279"/>
        <end position="1303"/>
    </location>
</feature>
<dbReference type="InterPro" id="IPR008271">
    <property type="entry name" value="Ser/Thr_kinase_AS"/>
</dbReference>
<dbReference type="PROSITE" id="PS00107">
    <property type="entry name" value="PROTEIN_KINASE_ATP"/>
    <property type="match status" value="1"/>
</dbReference>
<comment type="catalytic activity">
    <reaction evidence="16 18">
        <text>L-seryl-[protein] + ATP = O-phospho-L-seryl-[protein] + ADP + H(+)</text>
        <dbReference type="Rhea" id="RHEA:17989"/>
        <dbReference type="Rhea" id="RHEA-COMP:9863"/>
        <dbReference type="Rhea" id="RHEA-COMP:11604"/>
        <dbReference type="ChEBI" id="CHEBI:15378"/>
        <dbReference type="ChEBI" id="CHEBI:29999"/>
        <dbReference type="ChEBI" id="CHEBI:30616"/>
        <dbReference type="ChEBI" id="CHEBI:83421"/>
        <dbReference type="ChEBI" id="CHEBI:456216"/>
        <dbReference type="EC" id="2.7.11.1"/>
    </reaction>
</comment>
<evidence type="ECO:0000259" key="22">
    <source>
        <dbReference type="PROSITE" id="PS50003"/>
    </source>
</evidence>
<dbReference type="PANTHER" id="PTHR22988:SF71">
    <property type="entry name" value="CITRON RHO-INTERACTING KINASE"/>
    <property type="match status" value="1"/>
</dbReference>
<protein>
    <recommendedName>
        <fullName evidence="17 18">Citron Rho-interacting kinase</fullName>
        <ecNumber evidence="3 18">2.7.11.1</ecNumber>
    </recommendedName>
</protein>
<dbReference type="GO" id="GO:0004674">
    <property type="term" value="F:protein serine/threonine kinase activity"/>
    <property type="evidence" value="ECO:0007669"/>
    <property type="project" value="UniProtKB-KW"/>
</dbReference>
<dbReference type="GO" id="GO:0005524">
    <property type="term" value="F:ATP binding"/>
    <property type="evidence" value="ECO:0007669"/>
    <property type="project" value="UniProtKB-UniRule"/>
</dbReference>
<dbReference type="FunFam" id="1.10.510.10:FF:000234">
    <property type="entry name" value="Citron rho-interacting serine/threonine kinase"/>
    <property type="match status" value="1"/>
</dbReference>
<dbReference type="InterPro" id="IPR000961">
    <property type="entry name" value="AGC-kinase_C"/>
</dbReference>
<feature type="domain" description="Protein kinase" evidence="23">
    <location>
        <begin position="97"/>
        <end position="360"/>
    </location>
</feature>
<dbReference type="InterPro" id="IPR037708">
    <property type="entry name" value="CRIK_dom"/>
</dbReference>
<comment type="function">
    <text evidence="18">Plays a role in cytokinesis. Displays serine/threonine protein kinase activity.</text>
</comment>
<reference evidence="27" key="3">
    <citation type="submission" date="2025-09" db="UniProtKB">
        <authorList>
            <consortium name="Ensembl"/>
        </authorList>
    </citation>
    <scope>IDENTIFICATION</scope>
</reference>
<feature type="domain" description="AGC-kinase C-terminal" evidence="26">
    <location>
        <begin position="361"/>
        <end position="431"/>
    </location>
</feature>
<feature type="domain" description="PH" evidence="22">
    <location>
        <begin position="1397"/>
        <end position="1517"/>
    </location>
</feature>
<evidence type="ECO:0000256" key="8">
    <source>
        <dbReference type="ARBA" id="ARBA00022723"/>
    </source>
</evidence>
<dbReference type="SMART" id="SM00036">
    <property type="entry name" value="CNH"/>
    <property type="match status" value="1"/>
</dbReference>
<dbReference type="SUPFAM" id="SSF56112">
    <property type="entry name" value="Protein kinase-like (PK-like)"/>
    <property type="match status" value="1"/>
</dbReference>
<dbReference type="PANTHER" id="PTHR22988">
    <property type="entry name" value="MYOTONIC DYSTROPHY S/T KINASE-RELATED"/>
    <property type="match status" value="1"/>
</dbReference>
<sequence>MLKFKYGVRSPLAPSAAEPISSRASRLNLLFQGKTPFMTQQQMSPLSREGILDALFVFFEECNSPALMKIKHVNNFVRKYSETIAELRELQPGPKDFEVKSLVGCGHFADVQVVKEKVTGDVYAMKVMKKRSLLAQEEVLFFEEERSILSRSTTPWIPQLHYAFQDKENLYLVMEYLPGGDLLSLLNRYEDHLDENMMEFYLAELVLAIHSVHQMGYVHRDIKPENILIDRTGHIKLVDFGAAAKMTTSNTVNSKLPIGTPDYMAPEVLTVMNGDGKGFYGPECDWWSLGVIAYEMVYGRLPFTEGTTAKTFNNIMNFQRFLKFPENPKVSSEFLDLIQSLLCGPKERLNYEGLCCHPFFSKIDWNNIRNSPPPFVPTLKSDDDTSNFDEPERNSRALPFPGQLNPGGFSGEDLPFVGFSFSKALGILGRAESVVSGLDSPAKISSMEKKLLIKSKELQDTQDKCHKMEQEMTRLHRRVSEVEAVLSQKEVELKASETQRSLLEQDLATYITECSSLKRSLEQARMEVSQEDDKALQLLHDIREQSRKLQEIKEQEYQAQVEEMRLMMNQLEEDLVSARRRSDLYESELRESRLAAEEFKRKATECQNKLMKAKDQGKVEVGELYSKLEKVNAEQQLKIQELQEKLAKAVKASSEATELLQNIRQAKERAERELEKLQNREDSSEGMRKKLFEAEVLDNQIKKDLADKETLENMMQRHEEEAHEKSKILSEQKAMINAMDSKIRSLEQRIVELSEANKLAANSSLFTQRNMKAQEEMISELRQQKFYLETQAGKLEAQNRKLEEQLEKISHQDHSDKSRLLELETRLREVSLEHEEQKLELKRQLTELQLSLQERESQLSALQSARTALESQLRQAKTELEETTAEAEEEIQALTAHRDEIQRKFEALRNSCTVITDLEEQLNQLTEDNAELNNQNFYLSKQLDEASGATDELVQLRSEVDHLRREITEREMQLTSQKQTMEALKTTCTMLEEQVMDLEALNDELLEKERQWEAWRSVLGDEKSQFECRVRELQRMLDTEKQSRVRADQRITESRQVVELAVKEHKAEILALQQALKEQKLKAESLSDKLNDLEKKHAMLEMNARSLQQKLETERELKQRLLEEQAKLQQQMDLQKNHIFRLTQGLQEALDRADLLKTERSDLEYQLENIQVLYSHEKVKMEGTISQQTKLIDFLQAKMDQPAKKKKVPLQYNELKAALEKEKARCAELEEALQKTRSELRSAREEAAHRKASDHPHPSTPATARQQIVMSAIVRSPEHQPNPISLLAPPSSRRKESSTPEEFNRRLKERMHHNIPHRFNVGLNMRATKCAVCLDTVHFGRQASKCLECQVMCHPKCSTCLPATCGLPAEYATHFTEAFCRDKMNSPGLQLKEPSTNLRLEGWMKVPRNNKRGQQGWDRKYIVLEGTKVLIYDSEAREAGQRPVEEFELCLPDGDVSIHGAVGASELANTAKTDVPYIMKMESHPHTTCWPGRTLYLLAPSFPEKQRWVTALESVVAGGRVSREKAEADAKLLGNSLLKLEGEDRLDINCTLPFSDQVVLVGTEEGLYALNVLKNSLTHIPGVGAVFQIHIIKDLEKLLMIAGEERALCLVDVKKVKQSLAQSHLPAQPDITPSIFEAVKGCHLFAAGKIENGLCICAAMPNKVVILRYNENLSKYCIRKEIETSEPCSCIHFTNYSIIIGTNKFYEIEMKQYTLEEFLDKNDHSLAPAVFASSSNSFPVTIVQVNNASQREEYLLCFHEFGVFVDSYGRRSRTDDLRWSRLPLAFAYREPYLFVTHFNSLEVIEIQARSSLGTPARAHLEIPNPRYLGPAISSGAIYLASSYQDKLRVICCKGNLVKESGGEHPPRGASTSRSSPNKRGPPTYNEHITKRVASSPAPPEGPSHPREPSTPHRYREGRTELRRDKSPGRPLEREKSPGRMLSTRRERSPGRLFDESSRGRLPVGAVRTPLSQVNKVWDQSSV</sequence>
<feature type="domain" description="CNH" evidence="25">
    <location>
        <begin position="1545"/>
        <end position="1835"/>
    </location>
</feature>
<reference evidence="27" key="2">
    <citation type="submission" date="2025-08" db="UniProtKB">
        <authorList>
            <consortium name="Ensembl"/>
        </authorList>
    </citation>
    <scope>IDENTIFICATION</scope>
</reference>
<dbReference type="Proteomes" id="UP000007648">
    <property type="component" value="Unassembled WGS sequence"/>
</dbReference>
<dbReference type="SMART" id="SM00109">
    <property type="entry name" value="C1"/>
    <property type="match status" value="1"/>
</dbReference>
<evidence type="ECO:0000256" key="20">
    <source>
        <dbReference type="SAM" id="Coils"/>
    </source>
</evidence>
<evidence type="ECO:0000259" key="23">
    <source>
        <dbReference type="PROSITE" id="PS50011"/>
    </source>
</evidence>
<dbReference type="GO" id="GO:0000281">
    <property type="term" value="P:mitotic cytokinesis"/>
    <property type="evidence" value="ECO:0007669"/>
    <property type="project" value="UniProtKB-UniRule"/>
</dbReference>
<dbReference type="GO" id="GO:0005737">
    <property type="term" value="C:cytoplasm"/>
    <property type="evidence" value="ECO:0007669"/>
    <property type="project" value="UniProtKB-SubCell"/>
</dbReference>
<feature type="domain" description="Phorbol-ester/DAG-type" evidence="24">
    <location>
        <begin position="1316"/>
        <end position="1365"/>
    </location>
</feature>
<evidence type="ECO:0000256" key="11">
    <source>
        <dbReference type="ARBA" id="ARBA00022777"/>
    </source>
</evidence>
<evidence type="ECO:0000256" key="5">
    <source>
        <dbReference type="ARBA" id="ARBA00022527"/>
    </source>
</evidence>
<evidence type="ECO:0000256" key="13">
    <source>
        <dbReference type="ARBA" id="ARBA00022840"/>
    </source>
</evidence>
<organism evidence="27 28">
    <name type="scientific">Sarcophilus harrisii</name>
    <name type="common">Tasmanian devil</name>
    <name type="synonym">Sarcophilus laniarius</name>
    <dbReference type="NCBI Taxonomy" id="9305"/>
    <lineage>
        <taxon>Eukaryota</taxon>
        <taxon>Metazoa</taxon>
        <taxon>Chordata</taxon>
        <taxon>Craniata</taxon>
        <taxon>Vertebrata</taxon>
        <taxon>Euteleostomi</taxon>
        <taxon>Mammalia</taxon>
        <taxon>Metatheria</taxon>
        <taxon>Dasyuromorphia</taxon>
        <taxon>Dasyuridae</taxon>
        <taxon>Sarcophilus</taxon>
    </lineage>
</organism>
<dbReference type="Gene3D" id="1.20.5.340">
    <property type="match status" value="1"/>
</dbReference>
<dbReference type="GO" id="GO:0008270">
    <property type="term" value="F:zinc ion binding"/>
    <property type="evidence" value="ECO:0007669"/>
    <property type="project" value="UniProtKB-KW"/>
</dbReference>
<dbReference type="InterPro" id="IPR011993">
    <property type="entry name" value="PH-like_dom_sf"/>
</dbReference>
<keyword evidence="9 18" id="KW-0547">Nucleotide-binding</keyword>
<dbReference type="InterPro" id="IPR011009">
    <property type="entry name" value="Kinase-like_dom_sf"/>
</dbReference>
<evidence type="ECO:0000259" key="24">
    <source>
        <dbReference type="PROSITE" id="PS50081"/>
    </source>
</evidence>
<dbReference type="PROSITE" id="PS50011">
    <property type="entry name" value="PROTEIN_KINASE_DOM"/>
    <property type="match status" value="1"/>
</dbReference>
<dbReference type="Gene3D" id="1.10.510.10">
    <property type="entry name" value="Transferase(Phosphotransferase) domain 1"/>
    <property type="match status" value="1"/>
</dbReference>
<feature type="compositionally biased region" description="Basic and acidic residues" evidence="21">
    <location>
        <begin position="1237"/>
        <end position="1257"/>
    </location>
</feature>
<dbReference type="InterPro" id="IPR001849">
    <property type="entry name" value="PH_domain"/>
</dbReference>
<dbReference type="SMART" id="SM00133">
    <property type="entry name" value="S_TK_X"/>
    <property type="match status" value="1"/>
</dbReference>
<evidence type="ECO:0000256" key="2">
    <source>
        <dbReference type="ARBA" id="ARBA00009903"/>
    </source>
</evidence>
<evidence type="ECO:0000313" key="28">
    <source>
        <dbReference type="Proteomes" id="UP000007648"/>
    </source>
</evidence>
<name>A0A7N4NWL4_SARHA</name>
<evidence type="ECO:0000256" key="12">
    <source>
        <dbReference type="ARBA" id="ARBA00022833"/>
    </source>
</evidence>
<dbReference type="CDD" id="cd20814">
    <property type="entry name" value="CRIK"/>
    <property type="match status" value="1"/>
</dbReference>
<evidence type="ECO:0000256" key="10">
    <source>
        <dbReference type="ARBA" id="ARBA00022771"/>
    </source>
</evidence>